<dbReference type="PANTHER" id="PTHR12121">
    <property type="entry name" value="CARBON CATABOLITE REPRESSOR PROTEIN 4"/>
    <property type="match status" value="1"/>
</dbReference>
<keyword evidence="2" id="KW-0378">Hydrolase</keyword>
<dbReference type="GO" id="GO:0006139">
    <property type="term" value="P:nucleobase-containing compound metabolic process"/>
    <property type="evidence" value="ECO:0007669"/>
    <property type="project" value="UniProtKB-ARBA"/>
</dbReference>
<accession>A0AAW0EHK7</accession>
<reference evidence="4 5" key="1">
    <citation type="journal article" date="2024" name="J Genomics">
        <title>Draft genome sequencing and assembly of Favolaschia claudopus CIRM-BRFM 2984 isolated from oak limbs.</title>
        <authorList>
            <person name="Navarro D."/>
            <person name="Drula E."/>
            <person name="Chaduli D."/>
            <person name="Cazenave R."/>
            <person name="Ahrendt S."/>
            <person name="Wang J."/>
            <person name="Lipzen A."/>
            <person name="Daum C."/>
            <person name="Barry K."/>
            <person name="Grigoriev I.V."/>
            <person name="Favel A."/>
            <person name="Rosso M.N."/>
            <person name="Martin F."/>
        </authorList>
    </citation>
    <scope>NUCLEOTIDE SEQUENCE [LARGE SCALE GENOMIC DNA]</scope>
    <source>
        <strain evidence="4 5">CIRM-BRFM 2984</strain>
    </source>
</reference>
<proteinExistence type="inferred from homology"/>
<dbReference type="Pfam" id="PF03372">
    <property type="entry name" value="Exo_endo_phos"/>
    <property type="match status" value="1"/>
</dbReference>
<comment type="similarity">
    <text evidence="1">Belongs to the CCR4/nocturin family.</text>
</comment>
<feature type="domain" description="Endonuclease/exonuclease/phosphatase" evidence="3">
    <location>
        <begin position="63"/>
        <end position="425"/>
    </location>
</feature>
<dbReference type="PANTHER" id="PTHR12121:SF45">
    <property type="entry name" value="NOCTURNIN"/>
    <property type="match status" value="1"/>
</dbReference>
<keyword evidence="5" id="KW-1185">Reference proteome</keyword>
<evidence type="ECO:0000259" key="3">
    <source>
        <dbReference type="Pfam" id="PF03372"/>
    </source>
</evidence>
<evidence type="ECO:0000313" key="5">
    <source>
        <dbReference type="Proteomes" id="UP001362999"/>
    </source>
</evidence>
<organism evidence="4 5">
    <name type="scientific">Favolaschia claudopus</name>
    <dbReference type="NCBI Taxonomy" id="2862362"/>
    <lineage>
        <taxon>Eukaryota</taxon>
        <taxon>Fungi</taxon>
        <taxon>Dikarya</taxon>
        <taxon>Basidiomycota</taxon>
        <taxon>Agaricomycotina</taxon>
        <taxon>Agaricomycetes</taxon>
        <taxon>Agaricomycetidae</taxon>
        <taxon>Agaricales</taxon>
        <taxon>Marasmiineae</taxon>
        <taxon>Mycenaceae</taxon>
        <taxon>Favolaschia</taxon>
    </lineage>
</organism>
<dbReference type="GO" id="GO:0000175">
    <property type="term" value="F:3'-5'-RNA exonuclease activity"/>
    <property type="evidence" value="ECO:0007669"/>
    <property type="project" value="TreeGrafter"/>
</dbReference>
<evidence type="ECO:0000256" key="1">
    <source>
        <dbReference type="ARBA" id="ARBA00010774"/>
    </source>
</evidence>
<dbReference type="InterPro" id="IPR036691">
    <property type="entry name" value="Endo/exonu/phosph_ase_sf"/>
</dbReference>
<dbReference type="EMBL" id="JAWWNJ010000001">
    <property type="protein sequence ID" value="KAK7064155.1"/>
    <property type="molecule type" value="Genomic_DNA"/>
</dbReference>
<dbReference type="Proteomes" id="UP001362999">
    <property type="component" value="Unassembled WGS sequence"/>
</dbReference>
<sequence length="445" mass="49615">MPPKHYQLTPEQLALSEERKAKKQKLQPPQVLPTSEHARVLNRPWLDLNQNAEEGAIRFKLFTWNLLAQCLVRRELFPTSGNVLKAAQRLPMLHAEILAQGADILCLQEVDSLDKLLPVLEAAEYNHHYVAGPGKKHGCLIAFKKHYAKQESRVILYDEQEVRTDGDTPARRGSSFRTRNIGSLVALKNLSCDGEGVIVGTTHLFWHPKYTYERTRQAGILVRETRKFRSDLQLDSWPCMIAGDFNFSPDDPGYSLLVGDDLTVEQHDRLETSRVVHVSIDPAVPPTVAQAPAEDEDGAVDPDRVITNARRAVLSDGLLSDSELISLFCSTSPVRSAYDAGLKQLRETTTATNFQTFGNRVSLPPTANGYNEPEYTSYTHYWKTVLDYIFILTDRPAVVSGLTSLPTVKHLIPGLPQKSITGSDHISLCAEVILSKVTKTAKVDL</sequence>
<gene>
    <name evidence="4" type="ORF">R3P38DRAFT_2822768</name>
</gene>
<evidence type="ECO:0000256" key="2">
    <source>
        <dbReference type="ARBA" id="ARBA00022801"/>
    </source>
</evidence>
<dbReference type="InterPro" id="IPR005135">
    <property type="entry name" value="Endo/exonuclease/phosphatase"/>
</dbReference>
<dbReference type="AlphaFoldDB" id="A0AAW0EHK7"/>
<dbReference type="InterPro" id="IPR050410">
    <property type="entry name" value="CCR4/nocturin_mRNA_transcr"/>
</dbReference>
<evidence type="ECO:0000313" key="4">
    <source>
        <dbReference type="EMBL" id="KAK7064155.1"/>
    </source>
</evidence>
<comment type="caution">
    <text evidence="4">The sequence shown here is derived from an EMBL/GenBank/DDBJ whole genome shotgun (WGS) entry which is preliminary data.</text>
</comment>
<dbReference type="SUPFAM" id="SSF56219">
    <property type="entry name" value="DNase I-like"/>
    <property type="match status" value="1"/>
</dbReference>
<dbReference type="Gene3D" id="3.60.10.10">
    <property type="entry name" value="Endonuclease/exonuclease/phosphatase"/>
    <property type="match status" value="1"/>
</dbReference>
<protein>
    <submittedName>
        <fullName evidence="4">Endo/exonuclease/phosphatase domain-containing protein</fullName>
    </submittedName>
</protein>
<name>A0AAW0EHK7_9AGAR</name>